<dbReference type="CDD" id="cd01306">
    <property type="entry name" value="PhnM"/>
    <property type="match status" value="1"/>
</dbReference>
<dbReference type="SUPFAM" id="SSF47823">
    <property type="entry name" value="lambda integrase-like, N-terminal domain"/>
    <property type="match status" value="1"/>
</dbReference>
<dbReference type="PROSITE" id="PS51900">
    <property type="entry name" value="CB"/>
    <property type="match status" value="1"/>
</dbReference>
<dbReference type="GO" id="GO:0003677">
    <property type="term" value="F:DNA binding"/>
    <property type="evidence" value="ECO:0007669"/>
    <property type="project" value="UniProtKB-UniRule"/>
</dbReference>
<organism evidence="5 6">
    <name type="scientific">Pseudomonas aeruginosa</name>
    <dbReference type="NCBI Taxonomy" id="287"/>
    <lineage>
        <taxon>Bacteria</taxon>
        <taxon>Pseudomonadati</taxon>
        <taxon>Pseudomonadota</taxon>
        <taxon>Gammaproteobacteria</taxon>
        <taxon>Pseudomonadales</taxon>
        <taxon>Pseudomonadaceae</taxon>
        <taxon>Pseudomonas</taxon>
    </lineage>
</organism>
<dbReference type="AlphaFoldDB" id="A0A367MHB7"/>
<keyword evidence="1" id="KW-0229">DNA integration</keyword>
<evidence type="ECO:0000256" key="2">
    <source>
        <dbReference type="ARBA" id="ARBA00023125"/>
    </source>
</evidence>
<dbReference type="GO" id="GO:0015074">
    <property type="term" value="P:DNA integration"/>
    <property type="evidence" value="ECO:0007669"/>
    <property type="project" value="UniProtKB-KW"/>
</dbReference>
<dbReference type="EC" id="3.6.1.63" evidence="5"/>
<dbReference type="NCBIfam" id="NF011981">
    <property type="entry name" value="PRK15446.1-2"/>
    <property type="match status" value="1"/>
</dbReference>
<gene>
    <name evidence="5" type="ORF">DT376_00525</name>
</gene>
<dbReference type="NCBIfam" id="NF011990">
    <property type="entry name" value="PRK15446.2-6"/>
    <property type="match status" value="1"/>
</dbReference>
<dbReference type="Gene3D" id="3.20.20.140">
    <property type="entry name" value="Metal-dependent hydrolases"/>
    <property type="match status" value="1"/>
</dbReference>
<dbReference type="GO" id="GO:0019700">
    <property type="term" value="P:organic phosphonate catabolic process"/>
    <property type="evidence" value="ECO:0007669"/>
    <property type="project" value="InterPro"/>
</dbReference>
<dbReference type="EMBL" id="QORE01000005">
    <property type="protein sequence ID" value="RCI76769.1"/>
    <property type="molecule type" value="Genomic_DNA"/>
</dbReference>
<keyword evidence="2 3" id="KW-0238">DNA-binding</keyword>
<dbReference type="InterPro" id="IPR051781">
    <property type="entry name" value="Metallo-dep_Hydrolase"/>
</dbReference>
<dbReference type="Pfam" id="PF07969">
    <property type="entry name" value="Amidohydro_3"/>
    <property type="match status" value="1"/>
</dbReference>
<keyword evidence="5" id="KW-0378">Hydrolase</keyword>
<dbReference type="InterPro" id="IPR032466">
    <property type="entry name" value="Metal_Hydrolase"/>
</dbReference>
<sequence>MSTLEHPLIDRFLDALWLEKGLADNTREAYRNDLQQFNAWLDGRGLRLEGIGRDAILDHLAWRLEQGYKARSTARFLSGLRGFYRYCLRDGLIAAVDEGRSHLAGAEDLGGDYLLPGLVELHTDNLEKHMTPRPGVDWPTASAVLAHDAQIVAAGITTVFDALSIGDVNPKGKRMQQLPKMLEAIGEAAASGDARADHRLHLRCEVSHPQTLEVFRELVEHPLVQLVSVMDHAPGQRQFARLEKYREYYQGKYHLSDAEMDAFIVEQVANSERYSDAARAAIVDVCQGRGLSVASHDDATLAHVRESAGYGMAIAEFPTTVEAARASHEHGLQVLMGAPNVVRGGSHSGNVAAAQLAGIGVLDILSSDYYPASLLHAALLLAGEHSEYDAIRYDLPRAVAMVSRTPALAAGLTDRGEIRVGLRADLLQARALGNNQPVVRQVWRGGQRVF</sequence>
<protein>
    <submittedName>
        <fullName evidence="5">Alpha-D-ribose 1-methylphosphonate 5-triphosphate diphosphatase</fullName>
        <ecNumber evidence="5">3.6.1.63</ecNumber>
    </submittedName>
</protein>
<dbReference type="NCBIfam" id="NF011983">
    <property type="entry name" value="PRK15446.1-4"/>
    <property type="match status" value="1"/>
</dbReference>
<accession>A0A367MHB7</accession>
<dbReference type="InterPro" id="IPR013108">
    <property type="entry name" value="Amidohydro_3"/>
</dbReference>
<dbReference type="PANTHER" id="PTHR43135">
    <property type="entry name" value="ALPHA-D-RIBOSE 1-METHYLPHOSPHONATE 5-TRIPHOSPHATE DIPHOSPHATASE"/>
    <property type="match status" value="1"/>
</dbReference>
<dbReference type="InterPro" id="IPR010998">
    <property type="entry name" value="Integrase_recombinase_N"/>
</dbReference>
<dbReference type="Gene3D" id="1.10.150.130">
    <property type="match status" value="1"/>
</dbReference>
<dbReference type="InterPro" id="IPR004107">
    <property type="entry name" value="Integrase_SAM-like_N"/>
</dbReference>
<dbReference type="GO" id="GO:0016787">
    <property type="term" value="F:hydrolase activity"/>
    <property type="evidence" value="ECO:0007669"/>
    <property type="project" value="UniProtKB-KW"/>
</dbReference>
<comment type="caution">
    <text evidence="5">The sequence shown here is derived from an EMBL/GenBank/DDBJ whole genome shotgun (WGS) entry which is preliminary data.</text>
</comment>
<dbReference type="NCBIfam" id="NF011984">
    <property type="entry name" value="PRK15446.1-5"/>
    <property type="match status" value="1"/>
</dbReference>
<dbReference type="NCBIfam" id="NF011987">
    <property type="entry name" value="PRK15446.2-3"/>
    <property type="match status" value="1"/>
</dbReference>
<reference evidence="5 6" key="1">
    <citation type="submission" date="2018-07" db="EMBL/GenBank/DDBJ databases">
        <title>Mechanisms of high-level aminoglycoside resistance among Gram-negative pathogens in Brazil.</title>
        <authorList>
            <person name="Ballaben A.S."/>
            <person name="Darini A.L.C."/>
            <person name="Doi Y."/>
        </authorList>
    </citation>
    <scope>NUCLEOTIDE SEQUENCE [LARGE SCALE GENOMIC DNA]</scope>
    <source>
        <strain evidence="5 6">B2-305</strain>
    </source>
</reference>
<dbReference type="PANTHER" id="PTHR43135:SF3">
    <property type="entry name" value="ALPHA-D-RIBOSE 1-METHYLPHOSPHONATE 5-TRIPHOSPHATE DIPHOSPHATASE"/>
    <property type="match status" value="1"/>
</dbReference>
<feature type="domain" description="Core-binding (CB)" evidence="4">
    <location>
        <begin position="3"/>
        <end position="88"/>
    </location>
</feature>
<dbReference type="InterPro" id="IPR044068">
    <property type="entry name" value="CB"/>
</dbReference>
<evidence type="ECO:0000256" key="3">
    <source>
        <dbReference type="PROSITE-ProRule" id="PRU01248"/>
    </source>
</evidence>
<dbReference type="Pfam" id="PF02899">
    <property type="entry name" value="Phage_int_SAM_1"/>
    <property type="match status" value="1"/>
</dbReference>
<dbReference type="SUPFAM" id="SSF51556">
    <property type="entry name" value="Metallo-dependent hydrolases"/>
    <property type="match status" value="1"/>
</dbReference>
<dbReference type="InterPro" id="IPR012696">
    <property type="entry name" value="PhnM"/>
</dbReference>
<evidence type="ECO:0000313" key="5">
    <source>
        <dbReference type="EMBL" id="RCI76769.1"/>
    </source>
</evidence>
<proteinExistence type="predicted"/>
<evidence type="ECO:0000256" key="1">
    <source>
        <dbReference type="ARBA" id="ARBA00022908"/>
    </source>
</evidence>
<dbReference type="NCBIfam" id="TIGR02318">
    <property type="entry name" value="phosphono_phnM"/>
    <property type="match status" value="1"/>
</dbReference>
<evidence type="ECO:0000313" key="6">
    <source>
        <dbReference type="Proteomes" id="UP000253594"/>
    </source>
</evidence>
<evidence type="ECO:0000259" key="4">
    <source>
        <dbReference type="PROSITE" id="PS51900"/>
    </source>
</evidence>
<dbReference type="Proteomes" id="UP000253594">
    <property type="component" value="Unassembled WGS sequence"/>
</dbReference>
<name>A0A367MHB7_PSEAI</name>